<dbReference type="Proteomes" id="UP000812287">
    <property type="component" value="Unassembled WGS sequence"/>
</dbReference>
<dbReference type="AlphaFoldDB" id="A0A9P8ALP9"/>
<accession>A0A9P8ALP9</accession>
<protein>
    <submittedName>
        <fullName evidence="3">Uncharacterized protein</fullName>
    </submittedName>
</protein>
<gene>
    <name evidence="3" type="ORF">BT62DRAFT_583738</name>
</gene>
<organism evidence="3 4">
    <name type="scientific">Guyanagaster necrorhizus</name>
    <dbReference type="NCBI Taxonomy" id="856835"/>
    <lineage>
        <taxon>Eukaryota</taxon>
        <taxon>Fungi</taxon>
        <taxon>Dikarya</taxon>
        <taxon>Basidiomycota</taxon>
        <taxon>Agaricomycotina</taxon>
        <taxon>Agaricomycetes</taxon>
        <taxon>Agaricomycetidae</taxon>
        <taxon>Agaricales</taxon>
        <taxon>Marasmiineae</taxon>
        <taxon>Physalacriaceae</taxon>
        <taxon>Guyanagaster</taxon>
    </lineage>
</organism>
<evidence type="ECO:0000313" key="4">
    <source>
        <dbReference type="Proteomes" id="UP000812287"/>
    </source>
</evidence>
<name>A0A9P8ALP9_9AGAR</name>
<proteinExistence type="predicted"/>
<sequence length="111" mass="12480">MRKSIARHDNETPPCDGIKRLERKVSPEKVSFCPYHHHLVGLTRGLAIRFTSTLVLSFLALFSTAVTQTYKVAQDRLNSRPTPVPPPAMPPHRPLSLPRYRHSSWSVAASP</sequence>
<reference evidence="3" key="1">
    <citation type="submission" date="2020-11" db="EMBL/GenBank/DDBJ databases">
        <title>Adaptations for nitrogen fixation in a non-lichenized fungal sporocarp promotes dispersal by wood-feeding termites.</title>
        <authorList>
            <consortium name="DOE Joint Genome Institute"/>
            <person name="Koch R.A."/>
            <person name="Yoon G."/>
            <person name="Arayal U."/>
            <person name="Lail K."/>
            <person name="Amirebrahimi M."/>
            <person name="Labutti K."/>
            <person name="Lipzen A."/>
            <person name="Riley R."/>
            <person name="Barry K."/>
            <person name="Henrissat B."/>
            <person name="Grigoriev I.V."/>
            <person name="Herr J.R."/>
            <person name="Aime M.C."/>
        </authorList>
    </citation>
    <scope>NUCLEOTIDE SEQUENCE</scope>
    <source>
        <strain evidence="3">MCA 3950</strain>
    </source>
</reference>
<evidence type="ECO:0000313" key="3">
    <source>
        <dbReference type="EMBL" id="KAG7440448.1"/>
    </source>
</evidence>
<keyword evidence="2" id="KW-0472">Membrane</keyword>
<feature type="transmembrane region" description="Helical" evidence="2">
    <location>
        <begin position="46"/>
        <end position="66"/>
    </location>
</feature>
<keyword evidence="2" id="KW-0812">Transmembrane</keyword>
<evidence type="ECO:0000256" key="1">
    <source>
        <dbReference type="SAM" id="MobiDB-lite"/>
    </source>
</evidence>
<dbReference type="EMBL" id="MU250571">
    <property type="protein sequence ID" value="KAG7440448.1"/>
    <property type="molecule type" value="Genomic_DNA"/>
</dbReference>
<comment type="caution">
    <text evidence="3">The sequence shown here is derived from an EMBL/GenBank/DDBJ whole genome shotgun (WGS) entry which is preliminary data.</text>
</comment>
<dbReference type="RefSeq" id="XP_043033948.1">
    <property type="nucleotide sequence ID" value="XM_043181511.1"/>
</dbReference>
<feature type="compositionally biased region" description="Pro residues" evidence="1">
    <location>
        <begin position="82"/>
        <end position="93"/>
    </location>
</feature>
<keyword evidence="2" id="KW-1133">Transmembrane helix</keyword>
<evidence type="ECO:0000256" key="2">
    <source>
        <dbReference type="SAM" id="Phobius"/>
    </source>
</evidence>
<feature type="region of interest" description="Disordered" evidence="1">
    <location>
        <begin position="76"/>
        <end position="97"/>
    </location>
</feature>
<keyword evidence="4" id="KW-1185">Reference proteome</keyword>
<dbReference type="GeneID" id="66103807"/>